<accession>A0A0K8RM91</accession>
<evidence type="ECO:0000313" key="2">
    <source>
        <dbReference type="EMBL" id="JAA72003.1"/>
    </source>
</evidence>
<evidence type="ECO:0000256" key="1">
    <source>
        <dbReference type="SAM" id="MobiDB-lite"/>
    </source>
</evidence>
<feature type="region of interest" description="Disordered" evidence="1">
    <location>
        <begin position="1"/>
        <end position="129"/>
    </location>
</feature>
<feature type="compositionally biased region" description="Polar residues" evidence="1">
    <location>
        <begin position="43"/>
        <end position="57"/>
    </location>
</feature>
<dbReference type="EMBL" id="GADI01001805">
    <property type="protein sequence ID" value="JAA72003.1"/>
    <property type="molecule type" value="mRNA"/>
</dbReference>
<name>A0A0K8RM91_IXORI</name>
<feature type="compositionally biased region" description="Basic and acidic residues" evidence="1">
    <location>
        <begin position="104"/>
        <end position="114"/>
    </location>
</feature>
<dbReference type="AlphaFoldDB" id="A0A0K8RM91"/>
<feature type="compositionally biased region" description="Acidic residues" evidence="1">
    <location>
        <begin position="85"/>
        <end position="103"/>
    </location>
</feature>
<dbReference type="PROSITE" id="PS50330">
    <property type="entry name" value="UIM"/>
    <property type="match status" value="1"/>
</dbReference>
<dbReference type="InterPro" id="IPR003903">
    <property type="entry name" value="UIM_dom"/>
</dbReference>
<protein>
    <submittedName>
        <fullName evidence="2">Putative p-element</fullName>
    </submittedName>
</protein>
<sequence>MCSRRFRVRGTGQELKRNGQEATAARKKRQYVDAMHDEDTIETALNTSCSQEETNGKGSVKDQDARRRRPRKSRPSRKSPRQEGSDSDYMEPDMDMSTSEEEADRMLNEKDPNWRQKRPRHTSRDSDDIQRAINESLEEADKILDLKDLADHVRSKQCSTFWHAVEGSARLLLVHIVEDEAPWIKYSVVLKADLTLTCYVAKTPVTRLGSSLCIPTAVKSKRALMEFLESIENWDSSLSSTSDSLDEDIGEAVRLLPGKSTATPTEDKAAAIHFLREQFNLLSTKKERRRYSVDFMVFSCILFTISPHAYKYICSSGNISLPNPMIIRSVCLSSGMNSQPLPQSATFLRYAAKRISDLDDEERLVTLMVDEIHIKPFFDYKGGSTTDVAPNSTEVASSVLVFYSAKPQVPIQGSLLSTIRSSIATGRRAVFCTSY</sequence>
<proteinExistence type="evidence at transcript level"/>
<organism evidence="2">
    <name type="scientific">Ixodes ricinus</name>
    <name type="common">Common tick</name>
    <name type="synonym">Acarus ricinus</name>
    <dbReference type="NCBI Taxonomy" id="34613"/>
    <lineage>
        <taxon>Eukaryota</taxon>
        <taxon>Metazoa</taxon>
        <taxon>Ecdysozoa</taxon>
        <taxon>Arthropoda</taxon>
        <taxon>Chelicerata</taxon>
        <taxon>Arachnida</taxon>
        <taxon>Acari</taxon>
        <taxon>Parasitiformes</taxon>
        <taxon>Ixodida</taxon>
        <taxon>Ixodoidea</taxon>
        <taxon>Ixodidae</taxon>
        <taxon>Ixodinae</taxon>
        <taxon>Ixodes</taxon>
    </lineage>
</organism>
<reference evidence="2" key="1">
    <citation type="submission" date="2012-12" db="EMBL/GenBank/DDBJ databases">
        <title>Identification and characterization of a phenylalanine ammonia-lyase gene family in Isatis indigotica Fort.</title>
        <authorList>
            <person name="Liu Q."/>
            <person name="Chen J."/>
            <person name="Zhou X."/>
            <person name="Di P."/>
            <person name="Xiao Y."/>
            <person name="Xuan H."/>
            <person name="Zhang L."/>
            <person name="Chen W."/>
        </authorList>
    </citation>
    <scope>NUCLEOTIDE SEQUENCE</scope>
    <source>
        <tissue evidence="2">Salivary gland</tissue>
    </source>
</reference>
<feature type="compositionally biased region" description="Basic residues" evidence="1">
    <location>
        <begin position="66"/>
        <end position="79"/>
    </location>
</feature>